<proteinExistence type="predicted"/>
<evidence type="ECO:0000313" key="2">
    <source>
        <dbReference type="Proteomes" id="UP000250235"/>
    </source>
</evidence>
<dbReference type="EMBL" id="KV016795">
    <property type="protein sequence ID" value="KZV19149.1"/>
    <property type="molecule type" value="Genomic_DNA"/>
</dbReference>
<dbReference type="Proteomes" id="UP000250235">
    <property type="component" value="Unassembled WGS sequence"/>
</dbReference>
<evidence type="ECO:0000313" key="1">
    <source>
        <dbReference type="EMBL" id="KZV19149.1"/>
    </source>
</evidence>
<accession>A0A2Z7AJ77</accession>
<name>A0A2Z7AJ77_9LAMI</name>
<gene>
    <name evidence="1" type="ORF">F511_10040</name>
</gene>
<organism evidence="1 2">
    <name type="scientific">Dorcoceras hygrometricum</name>
    <dbReference type="NCBI Taxonomy" id="472368"/>
    <lineage>
        <taxon>Eukaryota</taxon>
        <taxon>Viridiplantae</taxon>
        <taxon>Streptophyta</taxon>
        <taxon>Embryophyta</taxon>
        <taxon>Tracheophyta</taxon>
        <taxon>Spermatophyta</taxon>
        <taxon>Magnoliopsida</taxon>
        <taxon>eudicotyledons</taxon>
        <taxon>Gunneridae</taxon>
        <taxon>Pentapetalae</taxon>
        <taxon>asterids</taxon>
        <taxon>lamiids</taxon>
        <taxon>Lamiales</taxon>
        <taxon>Gesneriaceae</taxon>
        <taxon>Didymocarpoideae</taxon>
        <taxon>Trichosporeae</taxon>
        <taxon>Loxocarpinae</taxon>
        <taxon>Dorcoceras</taxon>
    </lineage>
</organism>
<keyword evidence="2" id="KW-1185">Reference proteome</keyword>
<sequence length="119" mass="12787">MAKRRRAHVCTRDCALVAQWPATSGRDMQLFHASDCTLAAVISRLVAPPAGRCPVKRRAVDGCSSHVDCAHGDLLCATLGARCREEHRAAVRGLVPRTIFVVAAAARRCSGDVVTADFF</sequence>
<dbReference type="AlphaFoldDB" id="A0A2Z7AJ77"/>
<protein>
    <submittedName>
        <fullName evidence="1">Uncharacterized protein</fullName>
    </submittedName>
</protein>
<reference evidence="1 2" key="1">
    <citation type="journal article" date="2015" name="Proc. Natl. Acad. Sci. U.S.A.">
        <title>The resurrection genome of Boea hygrometrica: A blueprint for survival of dehydration.</title>
        <authorList>
            <person name="Xiao L."/>
            <person name="Yang G."/>
            <person name="Zhang L."/>
            <person name="Yang X."/>
            <person name="Zhao S."/>
            <person name="Ji Z."/>
            <person name="Zhou Q."/>
            <person name="Hu M."/>
            <person name="Wang Y."/>
            <person name="Chen M."/>
            <person name="Xu Y."/>
            <person name="Jin H."/>
            <person name="Xiao X."/>
            <person name="Hu G."/>
            <person name="Bao F."/>
            <person name="Hu Y."/>
            <person name="Wan P."/>
            <person name="Li L."/>
            <person name="Deng X."/>
            <person name="Kuang T."/>
            <person name="Xiang C."/>
            <person name="Zhu J.K."/>
            <person name="Oliver M.J."/>
            <person name="He Y."/>
        </authorList>
    </citation>
    <scope>NUCLEOTIDE SEQUENCE [LARGE SCALE GENOMIC DNA]</scope>
    <source>
        <strain evidence="2">cv. XS01</strain>
    </source>
</reference>